<dbReference type="Pfam" id="PF13411">
    <property type="entry name" value="MerR_1"/>
    <property type="match status" value="1"/>
</dbReference>
<keyword evidence="1" id="KW-0678">Repressor</keyword>
<name>A0ABY5BT28_9LACO</name>
<feature type="domain" description="HTH merR-type" evidence="5">
    <location>
        <begin position="1"/>
        <end position="70"/>
    </location>
</feature>
<dbReference type="Gene3D" id="1.10.1660.10">
    <property type="match status" value="1"/>
</dbReference>
<dbReference type="SUPFAM" id="SSF46955">
    <property type="entry name" value="Putative DNA-binding domain"/>
    <property type="match status" value="1"/>
</dbReference>
<reference evidence="6" key="1">
    <citation type="submission" date="2022-05" db="EMBL/GenBank/DDBJ databases">
        <authorList>
            <person name="Oliphant S.A."/>
            <person name="Watson-Haigh N.S."/>
            <person name="Sumby K.M."/>
            <person name="Gardner J.M."/>
            <person name="Jiranek V."/>
        </authorList>
    </citation>
    <scope>NUCLEOTIDE SEQUENCE</scope>
    <source>
        <strain evidence="6">KI11_C11</strain>
    </source>
</reference>
<evidence type="ECO:0000313" key="7">
    <source>
        <dbReference type="Proteomes" id="UP001057025"/>
    </source>
</evidence>
<dbReference type="PANTHER" id="PTHR30204:SF69">
    <property type="entry name" value="MERR-FAMILY TRANSCRIPTIONAL REGULATOR"/>
    <property type="match status" value="1"/>
</dbReference>
<dbReference type="InterPro" id="IPR009061">
    <property type="entry name" value="DNA-bd_dom_put_sf"/>
</dbReference>
<evidence type="ECO:0000256" key="1">
    <source>
        <dbReference type="ARBA" id="ARBA00022491"/>
    </source>
</evidence>
<dbReference type="InterPro" id="IPR047057">
    <property type="entry name" value="MerR_fam"/>
</dbReference>
<dbReference type="RefSeq" id="WP_252797568.1">
    <property type="nucleotide sequence ID" value="NZ_CP097118.1"/>
</dbReference>
<organism evidence="6 7">
    <name type="scientific">Fructilactobacillus hinvesii</name>
    <dbReference type="NCBI Taxonomy" id="2940300"/>
    <lineage>
        <taxon>Bacteria</taxon>
        <taxon>Bacillati</taxon>
        <taxon>Bacillota</taxon>
        <taxon>Bacilli</taxon>
        <taxon>Lactobacillales</taxon>
        <taxon>Lactobacillaceae</taxon>
        <taxon>Fructilactobacillus</taxon>
    </lineage>
</organism>
<dbReference type="EMBL" id="CP097118">
    <property type="protein sequence ID" value="USS88282.1"/>
    <property type="molecule type" value="Genomic_DNA"/>
</dbReference>
<dbReference type="PROSITE" id="PS50937">
    <property type="entry name" value="HTH_MERR_2"/>
    <property type="match status" value="1"/>
</dbReference>
<accession>A0ABY5BT28</accession>
<proteinExistence type="predicted"/>
<evidence type="ECO:0000256" key="3">
    <source>
        <dbReference type="ARBA" id="ARBA00023125"/>
    </source>
</evidence>
<evidence type="ECO:0000256" key="2">
    <source>
        <dbReference type="ARBA" id="ARBA00023015"/>
    </source>
</evidence>
<evidence type="ECO:0000313" key="6">
    <source>
        <dbReference type="EMBL" id="USS88282.1"/>
    </source>
</evidence>
<dbReference type="InterPro" id="IPR000551">
    <property type="entry name" value="MerR-type_HTH_dom"/>
</dbReference>
<keyword evidence="4" id="KW-0804">Transcription</keyword>
<keyword evidence="2" id="KW-0805">Transcription regulation</keyword>
<dbReference type="SMART" id="SM00422">
    <property type="entry name" value="HTH_MERR"/>
    <property type="match status" value="1"/>
</dbReference>
<keyword evidence="7" id="KW-1185">Reference proteome</keyword>
<dbReference type="PANTHER" id="PTHR30204">
    <property type="entry name" value="REDOX-CYCLING DRUG-SENSING TRANSCRIPTIONAL ACTIVATOR SOXR"/>
    <property type="match status" value="1"/>
</dbReference>
<dbReference type="Proteomes" id="UP001057025">
    <property type="component" value="Chromosome"/>
</dbReference>
<evidence type="ECO:0000256" key="4">
    <source>
        <dbReference type="ARBA" id="ARBA00023163"/>
    </source>
</evidence>
<evidence type="ECO:0000259" key="5">
    <source>
        <dbReference type="PROSITE" id="PS50937"/>
    </source>
</evidence>
<sequence length="269" mass="31269">MLKISEMARLAHTTRRTLIFYDEKGIFRPKTRDHNGYRYYDYNQLYDLTFILGLRKLGISLDDIQKMRKQDQQELSQAKLIEIQTQLKQKIHELTEIQSVVNQQLQHHQIEKPSLYQPFLHDEGPQTFWCSRQSVTCTEEEVAQLFSEFYQQFNQLAVLATNQSGFLTNLGVDHPAGYATASFRIIREITQQPHDLLLPVIQKPAGRYVAIRVENSLDGIQQGLTTLQQFCHHQHLVTTDYLWQINDDNQFVSNGASRLGTLKFLVTNS</sequence>
<protein>
    <submittedName>
        <fullName evidence="6">MerR family transcriptional regulator</fullName>
    </submittedName>
</protein>
<gene>
    <name evidence="6" type="ORF">M3M39_02030</name>
</gene>
<keyword evidence="3" id="KW-0238">DNA-binding</keyword>